<evidence type="ECO:0000256" key="1">
    <source>
        <dbReference type="ARBA" id="ARBA00004651"/>
    </source>
</evidence>
<dbReference type="InterPro" id="IPR050171">
    <property type="entry name" value="MFS_Transporters"/>
</dbReference>
<keyword evidence="2" id="KW-0813">Transport</keyword>
<keyword evidence="11" id="KW-1185">Reference proteome</keyword>
<feature type="transmembrane region" description="Helical" evidence="8">
    <location>
        <begin position="418"/>
        <end position="437"/>
    </location>
</feature>
<feature type="region of interest" description="Disordered" evidence="7">
    <location>
        <begin position="445"/>
        <end position="471"/>
    </location>
</feature>
<feature type="transmembrane region" description="Helical" evidence="8">
    <location>
        <begin position="110"/>
        <end position="138"/>
    </location>
</feature>
<evidence type="ECO:0000256" key="4">
    <source>
        <dbReference type="ARBA" id="ARBA00022692"/>
    </source>
</evidence>
<evidence type="ECO:0000256" key="5">
    <source>
        <dbReference type="ARBA" id="ARBA00022989"/>
    </source>
</evidence>
<evidence type="ECO:0000256" key="7">
    <source>
        <dbReference type="SAM" id="MobiDB-lite"/>
    </source>
</evidence>
<dbReference type="PROSITE" id="PS50850">
    <property type="entry name" value="MFS"/>
    <property type="match status" value="1"/>
</dbReference>
<comment type="subcellular location">
    <subcellularLocation>
        <location evidence="1">Cell membrane</location>
        <topology evidence="1">Multi-pass membrane protein</topology>
    </subcellularLocation>
</comment>
<feature type="transmembrane region" description="Helical" evidence="8">
    <location>
        <begin position="159"/>
        <end position="181"/>
    </location>
</feature>
<protein>
    <submittedName>
        <fullName evidence="10">MFS transporter</fullName>
    </submittedName>
</protein>
<feature type="transmembrane region" description="Helical" evidence="8">
    <location>
        <begin position="284"/>
        <end position="302"/>
    </location>
</feature>
<dbReference type="PANTHER" id="PTHR23517">
    <property type="entry name" value="RESISTANCE PROTEIN MDTM, PUTATIVE-RELATED-RELATED"/>
    <property type="match status" value="1"/>
</dbReference>
<dbReference type="PROSITE" id="PS00216">
    <property type="entry name" value="SUGAR_TRANSPORT_1"/>
    <property type="match status" value="1"/>
</dbReference>
<dbReference type="Proteomes" id="UP001596388">
    <property type="component" value="Unassembled WGS sequence"/>
</dbReference>
<gene>
    <name evidence="10" type="ORF">ACFQKD_03365</name>
</gene>
<feature type="transmembrane region" description="Helical" evidence="8">
    <location>
        <begin position="314"/>
        <end position="331"/>
    </location>
</feature>
<accession>A0ABD5WTP5</accession>
<evidence type="ECO:0000256" key="2">
    <source>
        <dbReference type="ARBA" id="ARBA00022448"/>
    </source>
</evidence>
<dbReference type="EMBL" id="JBHTAG010000002">
    <property type="protein sequence ID" value="MFC7096333.1"/>
    <property type="molecule type" value="Genomic_DNA"/>
</dbReference>
<dbReference type="GeneID" id="79269780"/>
<keyword evidence="5 8" id="KW-1133">Transmembrane helix</keyword>
<keyword evidence="6 8" id="KW-0472">Membrane</keyword>
<dbReference type="InterPro" id="IPR020846">
    <property type="entry name" value="MFS_dom"/>
</dbReference>
<feature type="transmembrane region" description="Helical" evidence="8">
    <location>
        <begin position="15"/>
        <end position="37"/>
    </location>
</feature>
<evidence type="ECO:0000256" key="3">
    <source>
        <dbReference type="ARBA" id="ARBA00022475"/>
    </source>
</evidence>
<evidence type="ECO:0000256" key="6">
    <source>
        <dbReference type="ARBA" id="ARBA00023136"/>
    </source>
</evidence>
<dbReference type="InterPro" id="IPR036259">
    <property type="entry name" value="MFS_trans_sf"/>
</dbReference>
<comment type="caution">
    <text evidence="10">The sequence shown here is derived from an EMBL/GenBank/DDBJ whole genome shotgun (WGS) entry which is preliminary data.</text>
</comment>
<proteinExistence type="predicted"/>
<dbReference type="PANTHER" id="PTHR23517:SF2">
    <property type="entry name" value="MULTIDRUG RESISTANCE PROTEIN MDTH"/>
    <property type="match status" value="1"/>
</dbReference>
<dbReference type="Pfam" id="PF07690">
    <property type="entry name" value="MFS_1"/>
    <property type="match status" value="1"/>
</dbReference>
<dbReference type="InterPro" id="IPR005829">
    <property type="entry name" value="Sugar_transporter_CS"/>
</dbReference>
<keyword evidence="4 8" id="KW-0812">Transmembrane</keyword>
<keyword evidence="3" id="KW-1003">Cell membrane</keyword>
<reference evidence="10 11" key="1">
    <citation type="journal article" date="2019" name="Int. J. Syst. Evol. Microbiol.">
        <title>The Global Catalogue of Microorganisms (GCM) 10K type strain sequencing project: providing services to taxonomists for standard genome sequencing and annotation.</title>
        <authorList>
            <consortium name="The Broad Institute Genomics Platform"/>
            <consortium name="The Broad Institute Genome Sequencing Center for Infectious Disease"/>
            <person name="Wu L."/>
            <person name="Ma J."/>
        </authorList>
    </citation>
    <scope>NUCLEOTIDE SEQUENCE [LARGE SCALE GENOMIC DNA]</scope>
    <source>
        <strain evidence="10 11">DT55</strain>
    </source>
</reference>
<evidence type="ECO:0000259" key="9">
    <source>
        <dbReference type="PROSITE" id="PS50850"/>
    </source>
</evidence>
<dbReference type="InterPro" id="IPR011701">
    <property type="entry name" value="MFS"/>
</dbReference>
<dbReference type="GO" id="GO:0005886">
    <property type="term" value="C:plasma membrane"/>
    <property type="evidence" value="ECO:0007669"/>
    <property type="project" value="UniProtKB-SubCell"/>
</dbReference>
<feature type="transmembrane region" description="Helical" evidence="8">
    <location>
        <begin position="43"/>
        <end position="61"/>
    </location>
</feature>
<feature type="transmembrane region" description="Helical" evidence="8">
    <location>
        <begin position="187"/>
        <end position="207"/>
    </location>
</feature>
<feature type="transmembrane region" description="Helical" evidence="8">
    <location>
        <begin position="247"/>
        <end position="264"/>
    </location>
</feature>
<dbReference type="AlphaFoldDB" id="A0ABD5WTP5"/>
<dbReference type="SUPFAM" id="SSF103473">
    <property type="entry name" value="MFS general substrate transporter"/>
    <property type="match status" value="1"/>
</dbReference>
<feature type="compositionally biased region" description="Basic and acidic residues" evidence="7">
    <location>
        <begin position="446"/>
        <end position="457"/>
    </location>
</feature>
<organism evidence="10 11">
    <name type="scientific">Halobaculum marinum</name>
    <dbReference type="NCBI Taxonomy" id="3031996"/>
    <lineage>
        <taxon>Archaea</taxon>
        <taxon>Methanobacteriati</taxon>
        <taxon>Methanobacteriota</taxon>
        <taxon>Stenosarchaea group</taxon>
        <taxon>Halobacteria</taxon>
        <taxon>Halobacteriales</taxon>
        <taxon>Haloferacaceae</taxon>
        <taxon>Halobaculum</taxon>
    </lineage>
</organism>
<feature type="transmembrane region" description="Helical" evidence="8">
    <location>
        <begin position="82"/>
        <end position="104"/>
    </location>
</feature>
<dbReference type="Gene3D" id="1.20.1250.20">
    <property type="entry name" value="MFS general substrate transporter like domains"/>
    <property type="match status" value="1"/>
</dbReference>
<sequence>MRRPSLDAVRGFDRAVYVVAAGQLVNVFGAGLVYPFATVHFHLQVGIALAIVGLGLGAKSVTSAAGTAVGGFLADAVGRKPVMVASMALTAVALAAFAFVPAFATAVPAGVVAATGVSALGVAFVGVCVVSGFVSGLYTPASHAMTADLTDAAERDRGYALLKVANNVGFGAGFVVGGLLYAVASVAVFLADGATSAVVALVLLLFVPRVDRDDAGGDDGTDHDGGDDRAPTGALAAWWRAATRPRVVALAAVNVGFAVMYAQMQTTVPVVAKEGLGLTAAQLGTLYVVNPLTIVLLQLPLVDAVGGWRRTRGLVASAGFWAVSMLAAWGADLASVAPGTGLAAPAVLVGVALVGGHLLLRTVGEILHSPLASALMSDLGTAAERGTQLSVLEVAKRLGIGLGSFARGVLFDYGLSELLWPALVAVCGLVVLALLALERTVTPRENGARGDATREAVGEIGDDDAAGSASE</sequence>
<feature type="domain" description="Major facilitator superfamily (MFS) profile" evidence="9">
    <location>
        <begin position="15"/>
        <end position="440"/>
    </location>
</feature>
<name>A0ABD5WTP5_9EURY</name>
<evidence type="ECO:0000313" key="11">
    <source>
        <dbReference type="Proteomes" id="UP001596388"/>
    </source>
</evidence>
<dbReference type="RefSeq" id="WP_276239194.1">
    <property type="nucleotide sequence ID" value="NZ_CP119989.1"/>
</dbReference>
<evidence type="ECO:0000313" key="10">
    <source>
        <dbReference type="EMBL" id="MFC7096333.1"/>
    </source>
</evidence>
<evidence type="ECO:0000256" key="8">
    <source>
        <dbReference type="SAM" id="Phobius"/>
    </source>
</evidence>